<comment type="subunit">
    <text evidence="4">Homotrimer.</text>
</comment>
<dbReference type="SUPFAM" id="SSF51569">
    <property type="entry name" value="Aldolase"/>
    <property type="match status" value="1"/>
</dbReference>
<keyword evidence="7" id="KW-0704">Schiff base</keyword>
<keyword evidence="6 9" id="KW-0456">Lyase</keyword>
<dbReference type="InterPro" id="IPR031338">
    <property type="entry name" value="KDPG/KHG_AS_2"/>
</dbReference>
<reference evidence="9 10" key="1">
    <citation type="submission" date="2022-10" db="EMBL/GenBank/DDBJ databases">
        <title>The complete genomes of actinobacterial strains from the NBC collection.</title>
        <authorList>
            <person name="Joergensen T.S."/>
            <person name="Alvarez Arevalo M."/>
            <person name="Sterndorff E.B."/>
            <person name="Faurdal D."/>
            <person name="Vuksanovic O."/>
            <person name="Mourched A.-S."/>
            <person name="Charusanti P."/>
            <person name="Shaw S."/>
            <person name="Blin K."/>
            <person name="Weber T."/>
        </authorList>
    </citation>
    <scope>NUCLEOTIDE SEQUENCE [LARGE SCALE GENOMIC DNA]</scope>
    <source>
        <strain evidence="9 10">NBC_01413</strain>
    </source>
</reference>
<dbReference type="GO" id="GO:0008700">
    <property type="term" value="F:(R,S)-4-hydroxy-2-oxoglutarate aldolase activity"/>
    <property type="evidence" value="ECO:0007669"/>
    <property type="project" value="UniProtKB-EC"/>
</dbReference>
<dbReference type="Proteomes" id="UP001621418">
    <property type="component" value="Chromosome"/>
</dbReference>
<dbReference type="CDD" id="cd00452">
    <property type="entry name" value="KDPG_aldolase"/>
    <property type="match status" value="1"/>
</dbReference>
<evidence type="ECO:0000256" key="3">
    <source>
        <dbReference type="ARBA" id="ARBA00006906"/>
    </source>
</evidence>
<proteinExistence type="inferred from homology"/>
<dbReference type="InterPro" id="IPR000887">
    <property type="entry name" value="Aldlse_KDPG_KHG"/>
</dbReference>
<dbReference type="PANTHER" id="PTHR30246">
    <property type="entry name" value="2-KETO-3-DEOXY-6-PHOSPHOGLUCONATE ALDOLASE"/>
    <property type="match status" value="1"/>
</dbReference>
<dbReference type="PROSITE" id="PS00159">
    <property type="entry name" value="ALDOLASE_KDPG_KHG_1"/>
    <property type="match status" value="1"/>
</dbReference>
<organism evidence="9 10">
    <name type="scientific">Nocardia salmonicida</name>
    <dbReference type="NCBI Taxonomy" id="53431"/>
    <lineage>
        <taxon>Bacteria</taxon>
        <taxon>Bacillati</taxon>
        <taxon>Actinomycetota</taxon>
        <taxon>Actinomycetes</taxon>
        <taxon>Mycobacteriales</taxon>
        <taxon>Nocardiaceae</taxon>
        <taxon>Nocardia</taxon>
    </lineage>
</organism>
<dbReference type="EMBL" id="CP109527">
    <property type="protein sequence ID" value="WTY39255.1"/>
    <property type="molecule type" value="Genomic_DNA"/>
</dbReference>
<comment type="catalytic activity">
    <reaction evidence="1">
        <text>2-dehydro-3-deoxy-6-phospho-D-gluconate = D-glyceraldehyde 3-phosphate + pyruvate</text>
        <dbReference type="Rhea" id="RHEA:17089"/>
        <dbReference type="ChEBI" id="CHEBI:15361"/>
        <dbReference type="ChEBI" id="CHEBI:57569"/>
        <dbReference type="ChEBI" id="CHEBI:59776"/>
        <dbReference type="EC" id="4.1.2.14"/>
    </reaction>
</comment>
<evidence type="ECO:0000256" key="7">
    <source>
        <dbReference type="ARBA" id="ARBA00023270"/>
    </source>
</evidence>
<dbReference type="Pfam" id="PF01081">
    <property type="entry name" value="Aldolase"/>
    <property type="match status" value="1"/>
</dbReference>
<name>A0ABZ1NGW2_9NOCA</name>
<evidence type="ECO:0000313" key="10">
    <source>
        <dbReference type="Proteomes" id="UP001621418"/>
    </source>
</evidence>
<dbReference type="GO" id="GO:0008675">
    <property type="term" value="F:2-dehydro-3-deoxy-phosphogluconate aldolase activity"/>
    <property type="evidence" value="ECO:0007669"/>
    <property type="project" value="UniProtKB-EC"/>
</dbReference>
<protein>
    <recommendedName>
        <fullName evidence="5">2-dehydro-3-deoxy-phosphogluconate aldolase</fullName>
        <ecNumber evidence="5">4.1.2.14</ecNumber>
    </recommendedName>
</protein>
<dbReference type="NCBIfam" id="TIGR01182">
    <property type="entry name" value="eda"/>
    <property type="match status" value="1"/>
</dbReference>
<evidence type="ECO:0000256" key="5">
    <source>
        <dbReference type="ARBA" id="ARBA00013063"/>
    </source>
</evidence>
<accession>A0ABZ1NGW2</accession>
<evidence type="ECO:0000256" key="4">
    <source>
        <dbReference type="ARBA" id="ARBA00011233"/>
    </source>
</evidence>
<dbReference type="PANTHER" id="PTHR30246:SF1">
    <property type="entry name" value="2-DEHYDRO-3-DEOXY-6-PHOSPHOGALACTONATE ALDOLASE-RELATED"/>
    <property type="match status" value="1"/>
</dbReference>
<dbReference type="Gene3D" id="3.20.20.70">
    <property type="entry name" value="Aldolase class I"/>
    <property type="match status" value="1"/>
</dbReference>
<evidence type="ECO:0000256" key="8">
    <source>
        <dbReference type="ARBA" id="ARBA00023277"/>
    </source>
</evidence>
<dbReference type="InterPro" id="IPR013785">
    <property type="entry name" value="Aldolase_TIM"/>
</dbReference>
<comment type="pathway">
    <text evidence="2">Carbohydrate acid metabolism; 2-dehydro-3-deoxy-D-gluconate degradation; D-glyceraldehyde 3-phosphate and pyruvate from 2-dehydro-3-deoxy-D-gluconate: step 2/2.</text>
</comment>
<dbReference type="InterPro" id="IPR031337">
    <property type="entry name" value="KDPG/KHG_AS_1"/>
</dbReference>
<evidence type="ECO:0000256" key="1">
    <source>
        <dbReference type="ARBA" id="ARBA00000654"/>
    </source>
</evidence>
<comment type="similarity">
    <text evidence="3">Belongs to the KHG/KDPG aldolase family.</text>
</comment>
<evidence type="ECO:0000313" key="9">
    <source>
        <dbReference type="EMBL" id="WTY39255.1"/>
    </source>
</evidence>
<gene>
    <name evidence="9" type="primary">eda</name>
    <name evidence="9" type="ORF">OG308_16190</name>
</gene>
<dbReference type="EC" id="4.1.2.14" evidence="5"/>
<keyword evidence="8" id="KW-0119">Carbohydrate metabolism</keyword>
<evidence type="ECO:0000256" key="2">
    <source>
        <dbReference type="ARBA" id="ARBA00004736"/>
    </source>
</evidence>
<evidence type="ECO:0000256" key="6">
    <source>
        <dbReference type="ARBA" id="ARBA00023239"/>
    </source>
</evidence>
<sequence>MNLLTIAPVIPVVVLDDPEHAAPLAQALLEGGIGVLELTLRTPAALRAIEIIATRVPEMTVGAGTVLTSRHATDAASAGARFLVSPGSTNSLLDAMTETGLPILPGVATASEILMLLERGVTRMKFFPAHANGGVAALRALSGPLPQVRFCPTGGIDAATAPDYLAVPTVDCVGGSWLTPAAVLHDRDWSRIRELAAAASALRPQQQRSPRTTRAAP</sequence>
<dbReference type="NCBIfam" id="NF004325">
    <property type="entry name" value="PRK05718.1"/>
    <property type="match status" value="1"/>
</dbReference>
<dbReference type="PROSITE" id="PS00160">
    <property type="entry name" value="ALDOLASE_KDPG_KHG_2"/>
    <property type="match status" value="1"/>
</dbReference>
<keyword evidence="10" id="KW-1185">Reference proteome</keyword>
<dbReference type="RefSeq" id="WP_405151209.1">
    <property type="nucleotide sequence ID" value="NZ_CP109527.1"/>
</dbReference>